<dbReference type="InterPro" id="IPR039426">
    <property type="entry name" value="TonB-dep_rcpt-like"/>
</dbReference>
<evidence type="ECO:0000256" key="10">
    <source>
        <dbReference type="ARBA" id="ARBA00023077"/>
    </source>
</evidence>
<evidence type="ECO:0000256" key="6">
    <source>
        <dbReference type="ARBA" id="ARBA00022692"/>
    </source>
</evidence>
<keyword evidence="4 14" id="KW-1134">Transmembrane beta strand</keyword>
<dbReference type="InterPro" id="IPR000531">
    <property type="entry name" value="Beta-barrel_TonB"/>
</dbReference>
<evidence type="ECO:0000313" key="19">
    <source>
        <dbReference type="Proteomes" id="UP000433577"/>
    </source>
</evidence>
<evidence type="ECO:0000259" key="17">
    <source>
        <dbReference type="SMART" id="SM00965"/>
    </source>
</evidence>
<dbReference type="Gene3D" id="2.40.170.20">
    <property type="entry name" value="TonB-dependent receptor, beta-barrel domain"/>
    <property type="match status" value="1"/>
</dbReference>
<evidence type="ECO:0000256" key="9">
    <source>
        <dbReference type="ARBA" id="ARBA00023065"/>
    </source>
</evidence>
<keyword evidence="12 18" id="KW-0675">Receptor</keyword>
<keyword evidence="7 16" id="KW-0732">Signal</keyword>
<evidence type="ECO:0000256" key="11">
    <source>
        <dbReference type="ARBA" id="ARBA00023136"/>
    </source>
</evidence>
<keyword evidence="19" id="KW-1185">Reference proteome</keyword>
<evidence type="ECO:0000256" key="1">
    <source>
        <dbReference type="ARBA" id="ARBA00004571"/>
    </source>
</evidence>
<keyword evidence="11 14" id="KW-0472">Membrane</keyword>
<dbReference type="Pfam" id="PF07660">
    <property type="entry name" value="STN"/>
    <property type="match status" value="1"/>
</dbReference>
<evidence type="ECO:0000256" key="13">
    <source>
        <dbReference type="ARBA" id="ARBA00023237"/>
    </source>
</evidence>
<feature type="signal peptide" evidence="16">
    <location>
        <begin position="1"/>
        <end position="33"/>
    </location>
</feature>
<dbReference type="GO" id="GO:0015891">
    <property type="term" value="P:siderophore transport"/>
    <property type="evidence" value="ECO:0007669"/>
    <property type="project" value="InterPro"/>
</dbReference>
<keyword evidence="8" id="KW-0408">Iron</keyword>
<keyword evidence="3 14" id="KW-0813">Transport</keyword>
<keyword evidence="6 14" id="KW-0812">Transmembrane</keyword>
<dbReference type="SMART" id="SM00965">
    <property type="entry name" value="STN"/>
    <property type="match status" value="1"/>
</dbReference>
<evidence type="ECO:0000256" key="2">
    <source>
        <dbReference type="ARBA" id="ARBA00009810"/>
    </source>
</evidence>
<keyword evidence="9" id="KW-0406">Ion transport</keyword>
<dbReference type="Pfam" id="PF00593">
    <property type="entry name" value="TonB_dep_Rec_b-barrel"/>
    <property type="match status" value="1"/>
</dbReference>
<dbReference type="KEGG" id="pacs:FAZ98_25325"/>
<keyword evidence="10 15" id="KW-0798">TonB box</keyword>
<feature type="chain" id="PRO_5031375700" evidence="16">
    <location>
        <begin position="34"/>
        <end position="814"/>
    </location>
</feature>
<dbReference type="InterPro" id="IPR012910">
    <property type="entry name" value="Plug_dom"/>
</dbReference>
<sequence length="814" mass="88414">MSTHASFRPLAICTAVTALFALSALFAALPAHSQTIAPTATPPDTAQGTPAREYHIAPAGLDSALNQFAEASGIQIVYASALVSGRHSAGFSGRADPASALAELLRGTGLRAVRGQNAAFLLEPEPAPADLGGAGRELPAVKVTDRLVSEQNDPTVASAALKSNVPLTRTPQSVSVIERQQMDEQNVQSVAQALRYSAGIVPETRGIGDRYDSLQMRGFGGFGGNAVYVSFLDGLNLGRGLSYAVPQIEQYGLQRIEVLRGPSSILYGQANPGGVVVLESKRPEADHVNEVMLGAGTHDRWEGAFDLGGALDADKRVLYRFVGLARDNDTQVNGTKEQRIYVAPSLTLRPDANTELTLLASYQYDPNNGYYGFLPRYGTVSYNPNGQIGTGFNDGEPDYDHFRREQTTLGYAFTHRFNDTWTVRQNTRYMHMWSDYQTVYSSGYTSSANRYLNRLTTASLEHLDAFSTDTQAQADFQTGAVRHAVLMGLDYQMTMADRRLASGKAPALDIAAPVYGQTLAMPALASYTRQRTDDLGLYAQDQMTLGKWSFVLGAREDYASTSANEYVKHTSSYQFDRAFTWRAGVLYAFDNGVSPFASFSRSFQPVTSGTTASGSPLKPSTGRQFEVGLKYQMPGTTSFTTLSLYDLDQNNVSTPAPNNASYRVQTGAVRSRGVEVETHLNVTRDLSLIAAYSYTSAWVASANDTSLGHTPAAVPKQTASLWADYTLHRGTLKGLGMGAGIRYIGSSYGAADDSFKVGSYTLVDLALHYDLRNWRFAVNASNLFDRQYVAACASSTQCFWGVRREVIGTARYQW</sequence>
<dbReference type="GO" id="GO:0009279">
    <property type="term" value="C:cell outer membrane"/>
    <property type="evidence" value="ECO:0007669"/>
    <property type="project" value="UniProtKB-SubCell"/>
</dbReference>
<comment type="subcellular location">
    <subcellularLocation>
        <location evidence="1 14">Cell outer membrane</location>
        <topology evidence="1 14">Multi-pass membrane protein</topology>
    </subcellularLocation>
</comment>
<dbReference type="Pfam" id="PF07715">
    <property type="entry name" value="Plug"/>
    <property type="match status" value="1"/>
</dbReference>
<organism evidence="18 19">
    <name type="scientific">Paraburkholderia acidisoli</name>
    <dbReference type="NCBI Taxonomy" id="2571748"/>
    <lineage>
        <taxon>Bacteria</taxon>
        <taxon>Pseudomonadati</taxon>
        <taxon>Pseudomonadota</taxon>
        <taxon>Betaproteobacteria</taxon>
        <taxon>Burkholderiales</taxon>
        <taxon>Burkholderiaceae</taxon>
        <taxon>Paraburkholderia</taxon>
    </lineage>
</organism>
<feature type="domain" description="Secretin/TonB short N-terminal" evidence="17">
    <location>
        <begin position="74"/>
        <end position="125"/>
    </location>
</feature>
<dbReference type="NCBIfam" id="TIGR01783">
    <property type="entry name" value="TonB-siderophor"/>
    <property type="match status" value="1"/>
</dbReference>
<dbReference type="Gene3D" id="3.55.50.30">
    <property type="match status" value="1"/>
</dbReference>
<evidence type="ECO:0000256" key="16">
    <source>
        <dbReference type="SAM" id="SignalP"/>
    </source>
</evidence>
<dbReference type="Proteomes" id="UP000433577">
    <property type="component" value="Chromosome 3"/>
</dbReference>
<name>A0A7Z2JGX5_9BURK</name>
<evidence type="ECO:0000256" key="8">
    <source>
        <dbReference type="ARBA" id="ARBA00023004"/>
    </source>
</evidence>
<dbReference type="FunFam" id="2.40.170.20:FF:000005">
    <property type="entry name" value="TonB-dependent siderophore receptor"/>
    <property type="match status" value="1"/>
</dbReference>
<gene>
    <name evidence="18" type="ORF">FAZ98_25325</name>
</gene>
<comment type="similarity">
    <text evidence="2 14 15">Belongs to the TonB-dependent receptor family.</text>
</comment>
<reference evidence="18 19" key="1">
    <citation type="submission" date="2019-12" db="EMBL/GenBank/DDBJ databases">
        <title>Paraburkholderia acidiphila 7Q-K02 sp. nov and Paraburkholderia acidisoli DHF22 sp. nov., two strains isolated from forest soil.</title>
        <authorList>
            <person name="Gao Z."/>
            <person name="Qiu L."/>
        </authorList>
    </citation>
    <scope>NUCLEOTIDE SEQUENCE [LARGE SCALE GENOMIC DNA]</scope>
    <source>
        <strain evidence="18 19">DHF22</strain>
    </source>
</reference>
<dbReference type="EMBL" id="CP046915">
    <property type="protein sequence ID" value="QGZ65107.1"/>
    <property type="molecule type" value="Genomic_DNA"/>
</dbReference>
<evidence type="ECO:0000256" key="12">
    <source>
        <dbReference type="ARBA" id="ARBA00023170"/>
    </source>
</evidence>
<evidence type="ECO:0000256" key="4">
    <source>
        <dbReference type="ARBA" id="ARBA00022452"/>
    </source>
</evidence>
<evidence type="ECO:0000256" key="5">
    <source>
        <dbReference type="ARBA" id="ARBA00022496"/>
    </source>
</evidence>
<dbReference type="InterPro" id="IPR036942">
    <property type="entry name" value="Beta-barrel_TonB_sf"/>
</dbReference>
<dbReference type="SUPFAM" id="SSF56935">
    <property type="entry name" value="Porins"/>
    <property type="match status" value="1"/>
</dbReference>
<dbReference type="GO" id="GO:0038023">
    <property type="term" value="F:signaling receptor activity"/>
    <property type="evidence" value="ECO:0007669"/>
    <property type="project" value="InterPro"/>
</dbReference>
<keyword evidence="13 14" id="KW-0998">Cell outer membrane</keyword>
<dbReference type="PANTHER" id="PTHR32552:SF68">
    <property type="entry name" value="FERRICHROME OUTER MEMBRANE TRANSPORTER_PHAGE RECEPTOR"/>
    <property type="match status" value="1"/>
</dbReference>
<dbReference type="CDD" id="cd01347">
    <property type="entry name" value="ligand_gated_channel"/>
    <property type="match status" value="1"/>
</dbReference>
<dbReference type="PROSITE" id="PS52016">
    <property type="entry name" value="TONB_DEPENDENT_REC_3"/>
    <property type="match status" value="1"/>
</dbReference>
<dbReference type="AlphaFoldDB" id="A0A7Z2JGX5"/>
<protein>
    <submittedName>
        <fullName evidence="18">TonB-dependent siderophore receptor</fullName>
    </submittedName>
</protein>
<dbReference type="RefSeq" id="WP_158955204.1">
    <property type="nucleotide sequence ID" value="NZ_CP046915.1"/>
</dbReference>
<accession>A0A7Z2JGX5</accession>
<dbReference type="InterPro" id="IPR010105">
    <property type="entry name" value="TonB_sidphr_rcpt"/>
</dbReference>
<dbReference type="PANTHER" id="PTHR32552">
    <property type="entry name" value="FERRICHROME IRON RECEPTOR-RELATED"/>
    <property type="match status" value="1"/>
</dbReference>
<dbReference type="InterPro" id="IPR037066">
    <property type="entry name" value="Plug_dom_sf"/>
</dbReference>
<evidence type="ECO:0000256" key="15">
    <source>
        <dbReference type="RuleBase" id="RU003357"/>
    </source>
</evidence>
<dbReference type="InterPro" id="IPR011662">
    <property type="entry name" value="Secretin/TonB_short_N"/>
</dbReference>
<evidence type="ECO:0000256" key="14">
    <source>
        <dbReference type="PROSITE-ProRule" id="PRU01360"/>
    </source>
</evidence>
<evidence type="ECO:0000256" key="3">
    <source>
        <dbReference type="ARBA" id="ARBA00022448"/>
    </source>
</evidence>
<dbReference type="Gene3D" id="2.170.130.10">
    <property type="entry name" value="TonB-dependent receptor, plug domain"/>
    <property type="match status" value="1"/>
</dbReference>
<evidence type="ECO:0000313" key="18">
    <source>
        <dbReference type="EMBL" id="QGZ65107.1"/>
    </source>
</evidence>
<proteinExistence type="inferred from homology"/>
<keyword evidence="5" id="KW-0410">Iron transport</keyword>
<dbReference type="GO" id="GO:0015344">
    <property type="term" value="F:siderophore uptake transmembrane transporter activity"/>
    <property type="evidence" value="ECO:0007669"/>
    <property type="project" value="TreeGrafter"/>
</dbReference>
<dbReference type="OrthoDB" id="127311at2"/>
<evidence type="ECO:0000256" key="7">
    <source>
        <dbReference type="ARBA" id="ARBA00022729"/>
    </source>
</evidence>